<keyword evidence="1" id="KW-0472">Membrane</keyword>
<sequence length="203" mass="23171">MSLIKCPECSNLISDTALQCPKCGYSIKDNPSNIQKIIPKANNNQYPSTQKPNNGCVIAVLIFIVFGFLVFIVDKCSSSTSNINKDSATAIETNVSREDSIRNQARMDSIKKQEKIEEEKFMKTKAGKIYKKHPEWSKEDCINVSKNRIWIGMHYDMLVYERGRPDDVNTSNYGDGPSYQACWHDYQASCFYFDESQIITSYN</sequence>
<name>A0AAU6WUH3_9FLAO</name>
<feature type="transmembrane region" description="Helical" evidence="1">
    <location>
        <begin position="55"/>
        <end position="73"/>
    </location>
</feature>
<evidence type="ECO:0000259" key="2">
    <source>
        <dbReference type="Pfam" id="PF13240"/>
    </source>
</evidence>
<dbReference type="InterPro" id="IPR026870">
    <property type="entry name" value="Zinc_ribbon_dom"/>
</dbReference>
<dbReference type="EMBL" id="CP154834">
    <property type="protein sequence ID" value="XAO75903.1"/>
    <property type="molecule type" value="Genomic_DNA"/>
</dbReference>
<dbReference type="AlphaFoldDB" id="A0AAU6WUH3"/>
<organism evidence="3 4">
    <name type="scientific">Chryseobacterium endophyticum</name>
    <dbReference type="NCBI Taxonomy" id="1854762"/>
    <lineage>
        <taxon>Bacteria</taxon>
        <taxon>Pseudomonadati</taxon>
        <taxon>Bacteroidota</taxon>
        <taxon>Flavobacteriia</taxon>
        <taxon>Flavobacteriales</taxon>
        <taxon>Weeksellaceae</taxon>
        <taxon>Chryseobacterium group</taxon>
        <taxon>Chryseobacterium</taxon>
    </lineage>
</organism>
<keyword evidence="1" id="KW-1133">Transmembrane helix</keyword>
<proteinExistence type="predicted"/>
<feature type="domain" description="Zinc-ribbon" evidence="2">
    <location>
        <begin position="5"/>
        <end position="26"/>
    </location>
</feature>
<dbReference type="RefSeq" id="WP_294229878.1">
    <property type="nucleotide sequence ID" value="NZ_CP154834.1"/>
</dbReference>
<accession>A0AAU6WUH3</accession>
<evidence type="ECO:0000256" key="1">
    <source>
        <dbReference type="SAM" id="Phobius"/>
    </source>
</evidence>
<evidence type="ECO:0000313" key="3">
    <source>
        <dbReference type="EMBL" id="XAO75903.1"/>
    </source>
</evidence>
<keyword evidence="1" id="KW-0812">Transmembrane</keyword>
<reference evidence="3 4" key="1">
    <citation type="submission" date="2024-04" db="EMBL/GenBank/DDBJ databases">
        <title>Genome sequencing and assembly of rice foliar adapted Chryseobacterium endophyticum OsEnb-ALM-A6.</title>
        <authorList>
            <person name="Kumar S."/>
            <person name="Javed M."/>
            <person name="Chouhan V."/>
            <person name="Charishma K."/>
            <person name="Patel A."/>
            <person name="Kumar M."/>
            <person name="Sahu K.P."/>
            <person name="Kumar A."/>
        </authorList>
    </citation>
    <scope>NUCLEOTIDE SEQUENCE [LARGE SCALE GENOMIC DNA]</scope>
    <source>
        <strain evidence="3 4">OsEnb-ALM-A6</strain>
    </source>
</reference>
<dbReference type="Pfam" id="PF13240">
    <property type="entry name" value="Zn_Ribbon_1"/>
    <property type="match status" value="1"/>
</dbReference>
<dbReference type="Proteomes" id="UP001463665">
    <property type="component" value="Chromosome"/>
</dbReference>
<keyword evidence="4" id="KW-1185">Reference proteome</keyword>
<gene>
    <name evidence="3" type="ORF">AAFP95_08700</name>
</gene>
<protein>
    <submittedName>
        <fullName evidence="3">Zinc-ribbon domain-containing protein</fullName>
    </submittedName>
</protein>
<evidence type="ECO:0000313" key="4">
    <source>
        <dbReference type="Proteomes" id="UP001463665"/>
    </source>
</evidence>